<feature type="region of interest" description="Disordered" evidence="9">
    <location>
        <begin position="122"/>
        <end position="223"/>
    </location>
</feature>
<evidence type="ECO:0000313" key="12">
    <source>
        <dbReference type="Proteomes" id="UP000007881"/>
    </source>
</evidence>
<keyword evidence="6 7" id="KW-0238">DNA-binding</keyword>
<evidence type="ECO:0000256" key="9">
    <source>
        <dbReference type="SAM" id="MobiDB-lite"/>
    </source>
</evidence>
<feature type="domain" description="Chromosomal replication initiator DnaA C-terminal" evidence="10">
    <location>
        <begin position="490"/>
        <end position="559"/>
    </location>
</feature>
<dbReference type="HOGENOM" id="CLU_458459_0_0_0"/>
<dbReference type="InterPro" id="IPR027417">
    <property type="entry name" value="P-loop_NTPase"/>
</dbReference>
<keyword evidence="4 7" id="KW-0067">ATP-binding</keyword>
<dbReference type="EMBL" id="AP012338">
    <property type="protein sequence ID" value="BAM02726.1"/>
    <property type="molecule type" value="Genomic_DNA"/>
</dbReference>
<dbReference type="CDD" id="cd00009">
    <property type="entry name" value="AAA"/>
    <property type="match status" value="1"/>
</dbReference>
<evidence type="ECO:0000259" key="10">
    <source>
        <dbReference type="SMART" id="SM00760"/>
    </source>
</evidence>
<dbReference type="GO" id="GO:0003688">
    <property type="term" value="F:DNA replication origin binding"/>
    <property type="evidence" value="ECO:0007669"/>
    <property type="project" value="TreeGrafter"/>
</dbReference>
<evidence type="ECO:0000256" key="3">
    <source>
        <dbReference type="ARBA" id="ARBA00022741"/>
    </source>
</evidence>
<dbReference type="Pfam" id="PF00308">
    <property type="entry name" value="Bac_DnaA"/>
    <property type="match status" value="1"/>
</dbReference>
<proteinExistence type="inferred from homology"/>
<dbReference type="AlphaFoldDB" id="I0IBT8"/>
<dbReference type="GO" id="GO:0006270">
    <property type="term" value="P:DNA replication initiation"/>
    <property type="evidence" value="ECO:0007669"/>
    <property type="project" value="InterPro"/>
</dbReference>
<dbReference type="STRING" id="1142394.PSMK_05670"/>
<feature type="compositionally biased region" description="Pro residues" evidence="9">
    <location>
        <begin position="1"/>
        <end position="12"/>
    </location>
</feature>
<dbReference type="eggNOG" id="COG0593">
    <property type="taxonomic scope" value="Bacteria"/>
</dbReference>
<evidence type="ECO:0000256" key="2">
    <source>
        <dbReference type="ARBA" id="ARBA00022705"/>
    </source>
</evidence>
<feature type="compositionally biased region" description="Low complexity" evidence="9">
    <location>
        <begin position="447"/>
        <end position="460"/>
    </location>
</feature>
<feature type="region of interest" description="Disordered" evidence="9">
    <location>
        <begin position="1"/>
        <end position="46"/>
    </location>
</feature>
<feature type="compositionally biased region" description="Gly residues" evidence="9">
    <location>
        <begin position="196"/>
        <end position="209"/>
    </location>
</feature>
<feature type="compositionally biased region" description="Low complexity" evidence="9">
    <location>
        <begin position="122"/>
        <end position="141"/>
    </location>
</feature>
<keyword evidence="2 7" id="KW-0235">DNA replication</keyword>
<sequence length="595" mass="60167">MSALPSLPPLPDEPAAGLPGKTAPAGPRLADAGGRAAGTGNGPPALTPDLRERLLGPLEARFGVGRVSLWIDGGRGLGLDPETGALTLAVPHRFAADRLRQGGLAHALSEAAAGAGLPSCAADAETQPAAGPGCDPAAAGAPGAGRGPHPHLRLVVGPSPTDAAAEAGGGAAEGVSAGRPAAPAAPAGTPGRRPARGGGARTGRAGGGATRRRGGSATPGQRFGNFVTGPCNELGFAAASALASGDHDGPLFVHGPCGTGKTHLVTGLVAAWRERCPGSRVVHTTGERFTNRFIEHARRGTLAAFRREFRGCHLLAVDDVHFIAGKQKTQHELLHCFDAALSAGVPVVFASDRHPRQLQEMGTPLSSRCLQGLVAELEAPAPAMRRTLIAELGARRGLRIDADAAAALEPLAGPGVREIEGLLAKLDVLDRLGPGGRLKAMAPPPGRTAAAGAAPAGAPGRPVGAALVERLRRLERPGPPPRRLNPGPAGVATIAEIVGEALGVEPREALGAGRSRVVVQARALVAHLARELTAMSYPEIARAMGRPSHSGVITADKRVRSQAEADAAVPVAGGGEPVPVRRLLADLRARLRAAG</sequence>
<feature type="compositionally biased region" description="Low complexity" evidence="9">
    <location>
        <begin position="173"/>
        <end position="192"/>
    </location>
</feature>
<evidence type="ECO:0000256" key="8">
    <source>
        <dbReference type="RuleBase" id="RU004227"/>
    </source>
</evidence>
<dbReference type="PRINTS" id="PR00051">
    <property type="entry name" value="DNAA"/>
</dbReference>
<dbReference type="Gene3D" id="3.40.50.300">
    <property type="entry name" value="P-loop containing nucleotide triphosphate hydrolases"/>
    <property type="match status" value="1"/>
</dbReference>
<reference evidence="11 12" key="1">
    <citation type="submission" date="2012-02" db="EMBL/GenBank/DDBJ databases">
        <title>Complete genome sequence of Phycisphaera mikurensis NBRC 102666.</title>
        <authorList>
            <person name="Ankai A."/>
            <person name="Hosoyama A."/>
            <person name="Terui Y."/>
            <person name="Sekine M."/>
            <person name="Fukai R."/>
            <person name="Kato Y."/>
            <person name="Nakamura S."/>
            <person name="Yamada-Narita S."/>
            <person name="Kawakoshi A."/>
            <person name="Fukunaga Y."/>
            <person name="Yamazaki S."/>
            <person name="Fujita N."/>
        </authorList>
    </citation>
    <scope>NUCLEOTIDE SEQUENCE [LARGE SCALE GENOMIC DNA]</scope>
    <source>
        <strain evidence="12">NBRC 102666 / KCTC 22515 / FYK2301M01</strain>
    </source>
</reference>
<dbReference type="RefSeq" id="WP_014435946.1">
    <property type="nucleotide sequence ID" value="NC_017080.1"/>
</dbReference>
<dbReference type="SUPFAM" id="SSF48295">
    <property type="entry name" value="TrpR-like"/>
    <property type="match status" value="1"/>
</dbReference>
<protein>
    <recommendedName>
        <fullName evidence="7">Chromosomal replication initiator protein DnaA</fullName>
    </recommendedName>
</protein>
<dbReference type="PANTHER" id="PTHR30050">
    <property type="entry name" value="CHROMOSOMAL REPLICATION INITIATOR PROTEIN DNAA"/>
    <property type="match status" value="1"/>
</dbReference>
<dbReference type="Pfam" id="PF08299">
    <property type="entry name" value="Bac_DnaA_C"/>
    <property type="match status" value="1"/>
</dbReference>
<keyword evidence="12" id="KW-1185">Reference proteome</keyword>
<gene>
    <name evidence="11" type="ordered locus">PSMK_05670</name>
</gene>
<dbReference type="KEGG" id="phm:PSMK_05670"/>
<evidence type="ECO:0000256" key="1">
    <source>
        <dbReference type="ARBA" id="ARBA00022490"/>
    </source>
</evidence>
<dbReference type="Gene3D" id="1.10.1750.10">
    <property type="match status" value="1"/>
</dbReference>
<evidence type="ECO:0000256" key="4">
    <source>
        <dbReference type="ARBA" id="ARBA00022840"/>
    </source>
</evidence>
<accession>I0IBT8</accession>
<dbReference type="SUPFAM" id="SSF52540">
    <property type="entry name" value="P-loop containing nucleoside triphosphate hydrolases"/>
    <property type="match status" value="1"/>
</dbReference>
<evidence type="ECO:0000313" key="11">
    <source>
        <dbReference type="EMBL" id="BAM02726.1"/>
    </source>
</evidence>
<keyword evidence="1" id="KW-0963">Cytoplasm</keyword>
<evidence type="ECO:0000256" key="6">
    <source>
        <dbReference type="ARBA" id="ARBA00023125"/>
    </source>
</evidence>
<feature type="region of interest" description="Disordered" evidence="9">
    <location>
        <begin position="439"/>
        <end position="460"/>
    </location>
</feature>
<dbReference type="SMART" id="SM00760">
    <property type="entry name" value="Bac_DnaA_C"/>
    <property type="match status" value="1"/>
</dbReference>
<dbReference type="CDD" id="cd06571">
    <property type="entry name" value="Bac_DnaA_C"/>
    <property type="match status" value="1"/>
</dbReference>
<keyword evidence="3 7" id="KW-0547">Nucleotide-binding</keyword>
<comment type="function">
    <text evidence="7">Plays an essential role in the initiation and regulation of chromosomal replication. ATP-DnaA binds to the origin of replication (oriC) to initiate formation of the DNA replication initiation complex once per cell cycle. Binds the DnaA box (a 9 base pair repeat at the origin) and separates the double-stranded (ds)DNA. Forms a right-handed helical filament on oriC DNA; dsDNA binds to the exterior of the filament while single-stranded (ss)DNA is stabiized in the filament's interior. The ATP-DnaA-oriC complex binds and stabilizes one strand of the AT-rich DNA unwinding element (DUE), permitting loading of DNA polymerase. After initiation quickly degrades to an ADP-DnaA complex that is not apt for DNA replication. Binds acidic phospholipids.</text>
</comment>
<dbReference type="InterPro" id="IPR020591">
    <property type="entry name" value="Chromosome_initiator_DnaA-like"/>
</dbReference>
<dbReference type="GO" id="GO:0005886">
    <property type="term" value="C:plasma membrane"/>
    <property type="evidence" value="ECO:0007669"/>
    <property type="project" value="TreeGrafter"/>
</dbReference>
<dbReference type="GO" id="GO:0006275">
    <property type="term" value="P:regulation of DNA replication"/>
    <property type="evidence" value="ECO:0007669"/>
    <property type="project" value="InterPro"/>
</dbReference>
<dbReference type="Proteomes" id="UP000007881">
    <property type="component" value="Chromosome"/>
</dbReference>
<dbReference type="InterPro" id="IPR013317">
    <property type="entry name" value="DnaA_dom"/>
</dbReference>
<evidence type="ECO:0000256" key="7">
    <source>
        <dbReference type="RuleBase" id="RU000577"/>
    </source>
</evidence>
<dbReference type="GO" id="GO:0008289">
    <property type="term" value="F:lipid binding"/>
    <property type="evidence" value="ECO:0007669"/>
    <property type="project" value="UniProtKB-KW"/>
</dbReference>
<dbReference type="PANTHER" id="PTHR30050:SF2">
    <property type="entry name" value="CHROMOSOMAL REPLICATION INITIATOR PROTEIN DNAA"/>
    <property type="match status" value="1"/>
</dbReference>
<dbReference type="OrthoDB" id="9807019at2"/>
<dbReference type="InterPro" id="IPR010921">
    <property type="entry name" value="Trp_repressor/repl_initiator"/>
</dbReference>
<dbReference type="InterPro" id="IPR013159">
    <property type="entry name" value="DnaA_C"/>
</dbReference>
<evidence type="ECO:0000256" key="5">
    <source>
        <dbReference type="ARBA" id="ARBA00023121"/>
    </source>
</evidence>
<dbReference type="GO" id="GO:0005524">
    <property type="term" value="F:ATP binding"/>
    <property type="evidence" value="ECO:0007669"/>
    <property type="project" value="UniProtKB-KW"/>
</dbReference>
<keyword evidence="5" id="KW-0446">Lipid-binding</keyword>
<comment type="similarity">
    <text evidence="8">Belongs to the DnaA family.</text>
</comment>
<name>I0IBT8_PHYMF</name>
<organism evidence="11 12">
    <name type="scientific">Phycisphaera mikurensis (strain NBRC 102666 / KCTC 22515 / FYK2301M01)</name>
    <dbReference type="NCBI Taxonomy" id="1142394"/>
    <lineage>
        <taxon>Bacteria</taxon>
        <taxon>Pseudomonadati</taxon>
        <taxon>Planctomycetota</taxon>
        <taxon>Phycisphaerae</taxon>
        <taxon>Phycisphaerales</taxon>
        <taxon>Phycisphaeraceae</taxon>
        <taxon>Phycisphaera</taxon>
    </lineage>
</organism>